<dbReference type="AlphaFoldDB" id="A0A9P7RBA2"/>
<sequence>MTAARLRVARCDLQIRTRPCLFRCHPSYATCLDSDQLGGQPRDVGGFPPAEFFPRCRSVSTRVRDGFHSITAGERRCRPRCTSGSPNTSAWEAGIHPMGLRLCDTTQVDDLSEKQSRAGSVCQKMRRFSGTITLFCLRRPAQGRLLPVHHGRYRLVGEPCLTRPMYHQWNPKDTKTPHSHASPYSIP</sequence>
<accession>A0A9P7RBA2</accession>
<organism evidence="1 2">
    <name type="scientific">Colletotrichum scovillei</name>
    <dbReference type="NCBI Taxonomy" id="1209932"/>
    <lineage>
        <taxon>Eukaryota</taxon>
        <taxon>Fungi</taxon>
        <taxon>Dikarya</taxon>
        <taxon>Ascomycota</taxon>
        <taxon>Pezizomycotina</taxon>
        <taxon>Sordariomycetes</taxon>
        <taxon>Hypocreomycetidae</taxon>
        <taxon>Glomerellales</taxon>
        <taxon>Glomerellaceae</taxon>
        <taxon>Colletotrichum</taxon>
        <taxon>Colletotrichum acutatum species complex</taxon>
    </lineage>
</organism>
<protein>
    <submittedName>
        <fullName evidence="1">Uncharacterized protein</fullName>
    </submittedName>
</protein>
<reference evidence="1" key="1">
    <citation type="submission" date="2021-05" db="EMBL/GenBank/DDBJ databases">
        <title>Comparative genomics of three Colletotrichum scovillei strains and genetic complementation revealed genes involved fungal growth and virulence on chili pepper.</title>
        <authorList>
            <person name="Hsieh D.-K."/>
            <person name="Chuang S.-C."/>
            <person name="Chen C.-Y."/>
            <person name="Chao Y.-T."/>
            <person name="Lu M.-Y.J."/>
            <person name="Lee M.-H."/>
            <person name="Shih M.-C."/>
        </authorList>
    </citation>
    <scope>NUCLEOTIDE SEQUENCE</scope>
    <source>
        <strain evidence="1">Coll-153</strain>
    </source>
</reference>
<proteinExistence type="predicted"/>
<dbReference type="Proteomes" id="UP000699042">
    <property type="component" value="Unassembled WGS sequence"/>
</dbReference>
<gene>
    <name evidence="1" type="ORF">JMJ77_001021</name>
</gene>
<comment type="caution">
    <text evidence="1">The sequence shown here is derived from an EMBL/GenBank/DDBJ whole genome shotgun (WGS) entry which is preliminary data.</text>
</comment>
<dbReference type="EMBL" id="JAESDN010000003">
    <property type="protein sequence ID" value="KAG7053945.1"/>
    <property type="molecule type" value="Genomic_DNA"/>
</dbReference>
<evidence type="ECO:0000313" key="1">
    <source>
        <dbReference type="EMBL" id="KAG7053945.1"/>
    </source>
</evidence>
<name>A0A9P7RBA2_9PEZI</name>
<evidence type="ECO:0000313" key="2">
    <source>
        <dbReference type="Proteomes" id="UP000699042"/>
    </source>
</evidence>
<keyword evidence="2" id="KW-1185">Reference proteome</keyword>